<feature type="compositionally biased region" description="Polar residues" evidence="1">
    <location>
        <begin position="1"/>
        <end position="18"/>
    </location>
</feature>
<dbReference type="EMBL" id="JACBYQ010000002">
    <property type="protein sequence ID" value="NYE96298.1"/>
    <property type="molecule type" value="Genomic_DNA"/>
</dbReference>
<dbReference type="Proteomes" id="UP000521748">
    <property type="component" value="Unassembled WGS sequence"/>
</dbReference>
<comment type="caution">
    <text evidence="2">The sequence shown here is derived from an EMBL/GenBank/DDBJ whole genome shotgun (WGS) entry which is preliminary data.</text>
</comment>
<dbReference type="EMBL" id="JACBYQ010000001">
    <property type="protein sequence ID" value="NYE93824.1"/>
    <property type="molecule type" value="Genomic_DNA"/>
</dbReference>
<evidence type="ECO:0000313" key="4">
    <source>
        <dbReference type="Proteomes" id="UP000521748"/>
    </source>
</evidence>
<gene>
    <name evidence="2" type="ORF">FHU41_000045</name>
    <name evidence="3" type="ORF">FHU41_002548</name>
</gene>
<sequence length="59" mass="6596">MLQNPNSVFHPTPSSNHQAPFPHPPNPHPKARTRSVVLRNPAITTTTRFTSIVYTKTCC</sequence>
<feature type="region of interest" description="Disordered" evidence="1">
    <location>
        <begin position="1"/>
        <end position="34"/>
    </location>
</feature>
<accession>A0A7Y9LQP1</accession>
<protein>
    <submittedName>
        <fullName evidence="2">Uncharacterized protein</fullName>
    </submittedName>
</protein>
<organism evidence="2 4">
    <name type="scientific">Psychromicrobium silvestre</name>
    <dbReference type="NCBI Taxonomy" id="1645614"/>
    <lineage>
        <taxon>Bacteria</taxon>
        <taxon>Bacillati</taxon>
        <taxon>Actinomycetota</taxon>
        <taxon>Actinomycetes</taxon>
        <taxon>Micrococcales</taxon>
        <taxon>Micrococcaceae</taxon>
        <taxon>Psychromicrobium</taxon>
    </lineage>
</organism>
<dbReference type="AlphaFoldDB" id="A0A7Y9LQP1"/>
<reference evidence="2 4" key="1">
    <citation type="submission" date="2020-07" db="EMBL/GenBank/DDBJ databases">
        <title>Sequencing the genomes of 1000 actinobacteria strains.</title>
        <authorList>
            <person name="Klenk H.-P."/>
        </authorList>
    </citation>
    <scope>NUCLEOTIDE SEQUENCE [LARGE SCALE GENOMIC DNA]</scope>
    <source>
        <strain evidence="2 4">DSM 102047</strain>
    </source>
</reference>
<keyword evidence="4" id="KW-1185">Reference proteome</keyword>
<proteinExistence type="predicted"/>
<evidence type="ECO:0000313" key="2">
    <source>
        <dbReference type="EMBL" id="NYE93824.1"/>
    </source>
</evidence>
<name>A0A7Y9LQP1_9MICC</name>
<evidence type="ECO:0000256" key="1">
    <source>
        <dbReference type="SAM" id="MobiDB-lite"/>
    </source>
</evidence>
<evidence type="ECO:0000313" key="3">
    <source>
        <dbReference type="EMBL" id="NYE96298.1"/>
    </source>
</evidence>